<dbReference type="EMBL" id="CM055742">
    <property type="protein sequence ID" value="KAJ8000736.1"/>
    <property type="molecule type" value="Genomic_DNA"/>
</dbReference>
<organism evidence="1 2">
    <name type="scientific">Dallia pectoralis</name>
    <name type="common">Alaska blackfish</name>
    <dbReference type="NCBI Taxonomy" id="75939"/>
    <lineage>
        <taxon>Eukaryota</taxon>
        <taxon>Metazoa</taxon>
        <taxon>Chordata</taxon>
        <taxon>Craniata</taxon>
        <taxon>Vertebrata</taxon>
        <taxon>Euteleostomi</taxon>
        <taxon>Actinopterygii</taxon>
        <taxon>Neopterygii</taxon>
        <taxon>Teleostei</taxon>
        <taxon>Protacanthopterygii</taxon>
        <taxon>Esociformes</taxon>
        <taxon>Umbridae</taxon>
        <taxon>Dallia</taxon>
    </lineage>
</organism>
<proteinExistence type="predicted"/>
<reference evidence="1" key="1">
    <citation type="submission" date="2021-05" db="EMBL/GenBank/DDBJ databases">
        <authorList>
            <person name="Pan Q."/>
            <person name="Jouanno E."/>
            <person name="Zahm M."/>
            <person name="Klopp C."/>
            <person name="Cabau C."/>
            <person name="Louis A."/>
            <person name="Berthelot C."/>
            <person name="Parey E."/>
            <person name="Roest Crollius H."/>
            <person name="Montfort J."/>
            <person name="Robinson-Rechavi M."/>
            <person name="Bouchez O."/>
            <person name="Lampietro C."/>
            <person name="Lopez Roques C."/>
            <person name="Donnadieu C."/>
            <person name="Postlethwait J."/>
            <person name="Bobe J."/>
            <person name="Dillon D."/>
            <person name="Chandos A."/>
            <person name="von Hippel F."/>
            <person name="Guiguen Y."/>
        </authorList>
    </citation>
    <scope>NUCLEOTIDE SEQUENCE</scope>
    <source>
        <strain evidence="1">YG-Jan2019</strain>
    </source>
</reference>
<dbReference type="Proteomes" id="UP001157502">
    <property type="component" value="Chromosome 15"/>
</dbReference>
<name>A0ACC2GAS1_DALPE</name>
<evidence type="ECO:0000313" key="1">
    <source>
        <dbReference type="EMBL" id="KAJ8000736.1"/>
    </source>
</evidence>
<accession>A0ACC2GAS1</accession>
<evidence type="ECO:0000313" key="2">
    <source>
        <dbReference type="Proteomes" id="UP001157502"/>
    </source>
</evidence>
<protein>
    <submittedName>
        <fullName evidence="1">Uncharacterized protein</fullName>
    </submittedName>
</protein>
<gene>
    <name evidence="1" type="ORF">DPEC_G00183440</name>
</gene>
<keyword evidence="2" id="KW-1185">Reference proteome</keyword>
<comment type="caution">
    <text evidence="1">The sequence shown here is derived from an EMBL/GenBank/DDBJ whole genome shotgun (WGS) entry which is preliminary data.</text>
</comment>
<sequence length="90" mass="9621">MSTKGTNGGDRRSGCPSISHAQSCFQLNPPPASLSHVFLRPILSSHKAAWCLHLPGYLTAPSGENWTAHPERCRGNPASLGLSDSRPVDE</sequence>